<keyword evidence="3" id="KW-1185">Reference proteome</keyword>
<feature type="signal peptide" evidence="1">
    <location>
        <begin position="1"/>
        <end position="22"/>
    </location>
</feature>
<sequence length="239" mass="27357">MQRRLRCFFSILLLAAAVTANAQAQKDTVYKPVEIQGGLRLGIDLTRFAVKYFQPYRTDVTIAADAQYNRNLYFAGELSYNNTSHTDTNYSYKGNGASITLGIDYNLLKKREPGEKNIVYTGIRYGFAAFSYDIPSYTVHDPYYGNYTASYPRTNATAHWIELLIGIRAEIFKNFYMGWTLRDRILLNKGLANRDFPALVIPGYGKGNKSNAFDVMYNVSYYIPLYKIHTKVMEVKTKK</sequence>
<feature type="chain" id="PRO_5045465417" evidence="1">
    <location>
        <begin position="23"/>
        <end position="239"/>
    </location>
</feature>
<dbReference type="Proteomes" id="UP001162741">
    <property type="component" value="Chromosome"/>
</dbReference>
<dbReference type="Pfam" id="PF19515">
    <property type="entry name" value="DUF6048"/>
    <property type="match status" value="1"/>
</dbReference>
<dbReference type="RefSeq" id="WP_264280535.1">
    <property type="nucleotide sequence ID" value="NZ_CP107006.1"/>
</dbReference>
<protein>
    <submittedName>
        <fullName evidence="2">DUF6048 family protein</fullName>
    </submittedName>
</protein>
<reference evidence="2" key="1">
    <citation type="submission" date="2022-10" db="EMBL/GenBank/DDBJ databases">
        <title>Chitinophaga sp. nov., isolated from soil.</title>
        <authorList>
            <person name="Jeon C.O."/>
        </authorList>
    </citation>
    <scope>NUCLEOTIDE SEQUENCE</scope>
    <source>
        <strain evidence="2">R8</strain>
    </source>
</reference>
<dbReference type="EMBL" id="CP107006">
    <property type="protein sequence ID" value="UYQ92241.1"/>
    <property type="molecule type" value="Genomic_DNA"/>
</dbReference>
<dbReference type="InterPro" id="IPR046111">
    <property type="entry name" value="DUF6048"/>
</dbReference>
<evidence type="ECO:0000313" key="3">
    <source>
        <dbReference type="Proteomes" id="UP001162741"/>
    </source>
</evidence>
<gene>
    <name evidence="2" type="ORF">MKQ68_19325</name>
</gene>
<organism evidence="2 3">
    <name type="scientific">Chitinophaga horti</name>
    <dbReference type="NCBI Taxonomy" id="2920382"/>
    <lineage>
        <taxon>Bacteria</taxon>
        <taxon>Pseudomonadati</taxon>
        <taxon>Bacteroidota</taxon>
        <taxon>Chitinophagia</taxon>
        <taxon>Chitinophagales</taxon>
        <taxon>Chitinophagaceae</taxon>
        <taxon>Chitinophaga</taxon>
    </lineage>
</organism>
<proteinExistence type="predicted"/>
<accession>A0ABY6IXW9</accession>
<keyword evidence="1" id="KW-0732">Signal</keyword>
<evidence type="ECO:0000256" key="1">
    <source>
        <dbReference type="SAM" id="SignalP"/>
    </source>
</evidence>
<name>A0ABY6IXW9_9BACT</name>
<evidence type="ECO:0000313" key="2">
    <source>
        <dbReference type="EMBL" id="UYQ92241.1"/>
    </source>
</evidence>